<reference evidence="3 4" key="1">
    <citation type="submission" date="2020-08" db="EMBL/GenBank/DDBJ databases">
        <title>Genomic Encyclopedia of Type Strains, Phase III (KMG-III): the genomes of soil and plant-associated and newly described type strains.</title>
        <authorList>
            <person name="Whitman W."/>
        </authorList>
    </citation>
    <scope>NUCLEOTIDE SEQUENCE [LARGE SCALE GENOMIC DNA]</scope>
    <source>
        <strain evidence="3 4">CECT 3146</strain>
    </source>
</reference>
<accession>A0A7W8EY17</accession>
<dbReference type="EMBL" id="JACHJD010000013">
    <property type="protein sequence ID" value="MBB5107230.1"/>
    <property type="molecule type" value="Genomic_DNA"/>
</dbReference>
<gene>
    <name evidence="3" type="ORF">FHS40_006347</name>
</gene>
<dbReference type="Proteomes" id="UP000549009">
    <property type="component" value="Unassembled WGS sequence"/>
</dbReference>
<dbReference type="Pfam" id="PF09130">
    <property type="entry name" value="DUF1932"/>
    <property type="match status" value="1"/>
</dbReference>
<organism evidence="3 4">
    <name type="scientific">Streptomyces spectabilis</name>
    <dbReference type="NCBI Taxonomy" id="68270"/>
    <lineage>
        <taxon>Bacteria</taxon>
        <taxon>Bacillati</taxon>
        <taxon>Actinomycetota</taxon>
        <taxon>Actinomycetes</taxon>
        <taxon>Kitasatosporales</taxon>
        <taxon>Streptomycetaceae</taxon>
        <taxon>Streptomyces</taxon>
    </lineage>
</organism>
<dbReference type="InterPro" id="IPR036291">
    <property type="entry name" value="NAD(P)-bd_dom_sf"/>
</dbReference>
<protein>
    <submittedName>
        <fullName evidence="3">3-hydroxyisobutyrate dehydrogenase-like beta-hydroxyacid dehydrogenase</fullName>
    </submittedName>
</protein>
<keyword evidence="4" id="KW-1185">Reference proteome</keyword>
<evidence type="ECO:0000313" key="3">
    <source>
        <dbReference type="EMBL" id="MBB5107230.1"/>
    </source>
</evidence>
<proteinExistence type="predicted"/>
<comment type="caution">
    <text evidence="3">The sequence shown here is derived from an EMBL/GenBank/DDBJ whole genome shotgun (WGS) entry which is preliminary data.</text>
</comment>
<feature type="domain" description="Phosphogluconate dehydrogenase NAD-binding putative C-terminal" evidence="2">
    <location>
        <begin position="181"/>
        <end position="246"/>
    </location>
</feature>
<evidence type="ECO:0000259" key="1">
    <source>
        <dbReference type="Pfam" id="PF03446"/>
    </source>
</evidence>
<dbReference type="Gene3D" id="1.10.1040.10">
    <property type="entry name" value="N-(1-d-carboxylethyl)-l-norvaline Dehydrogenase, domain 2"/>
    <property type="match status" value="1"/>
</dbReference>
<dbReference type="AlphaFoldDB" id="A0A7W8EY17"/>
<evidence type="ECO:0000259" key="2">
    <source>
        <dbReference type="Pfam" id="PF09130"/>
    </source>
</evidence>
<dbReference type="InterPro" id="IPR013328">
    <property type="entry name" value="6PGD_dom2"/>
</dbReference>
<dbReference type="InterPro" id="IPR008927">
    <property type="entry name" value="6-PGluconate_DH-like_C_sf"/>
</dbReference>
<dbReference type="RefSeq" id="WP_229879217.1">
    <property type="nucleotide sequence ID" value="NZ_BMSQ01000013.1"/>
</dbReference>
<dbReference type="Pfam" id="PF03446">
    <property type="entry name" value="NAD_binding_2"/>
    <property type="match status" value="1"/>
</dbReference>
<name>A0A7W8EY17_STRST</name>
<feature type="domain" description="6-phosphogluconate dehydrogenase NADP-binding" evidence="1">
    <location>
        <begin position="3"/>
        <end position="132"/>
    </location>
</feature>
<dbReference type="InterPro" id="IPR015814">
    <property type="entry name" value="Pgluconate_DH_NAD-bd_C"/>
</dbReference>
<sequence length="280" mass="28567">MHIAVIGLGEAGSRYATAVAAAGHETTGFDPGPAATPSGVHRAADLADAVRDAELVLLLTPASLSVRLATQARPALAPGTCWADLTAASPATMTEAAEAFADAPVSFADVAILGTVPLTGARTAVVASGPGGPAVARVLRGLGAPVELLTSPAGAAATRKLLRSVLMKPLALVICEAVEAARAAGCEKWMREQITDQLGADGPVMIDRFLTGTRQHAERRSAEMRATVGYLDSLGVPSEMSSASEQALLRLIRSRSAVPLSVDAASMRISESSGVDAPDR</sequence>
<dbReference type="SUPFAM" id="SSF51735">
    <property type="entry name" value="NAD(P)-binding Rossmann-fold domains"/>
    <property type="match status" value="1"/>
</dbReference>
<dbReference type="SUPFAM" id="SSF48179">
    <property type="entry name" value="6-phosphogluconate dehydrogenase C-terminal domain-like"/>
    <property type="match status" value="1"/>
</dbReference>
<dbReference type="GO" id="GO:0050661">
    <property type="term" value="F:NADP binding"/>
    <property type="evidence" value="ECO:0007669"/>
    <property type="project" value="InterPro"/>
</dbReference>
<dbReference type="InterPro" id="IPR006115">
    <property type="entry name" value="6PGDH_NADP-bd"/>
</dbReference>
<evidence type="ECO:0000313" key="4">
    <source>
        <dbReference type="Proteomes" id="UP000549009"/>
    </source>
</evidence>
<dbReference type="Gene3D" id="3.40.50.720">
    <property type="entry name" value="NAD(P)-binding Rossmann-like Domain"/>
    <property type="match status" value="1"/>
</dbReference>